<comment type="caution">
    <text evidence="1">The sequence shown here is derived from an EMBL/GenBank/DDBJ whole genome shotgun (WGS) entry which is preliminary data.</text>
</comment>
<accession>M6BJQ9</accession>
<dbReference type="AlphaFoldDB" id="M6BJQ9"/>
<gene>
    <name evidence="1" type="ORF">LEP1GSC016_3422</name>
</gene>
<dbReference type="PATRIC" id="fig|1218567.3.peg.3684"/>
<evidence type="ECO:0000313" key="1">
    <source>
        <dbReference type="EMBL" id="EMJ78796.1"/>
    </source>
</evidence>
<name>M6BJQ9_LEPBO</name>
<evidence type="ECO:0000313" key="2">
    <source>
        <dbReference type="Proteomes" id="UP000011873"/>
    </source>
</evidence>
<organism evidence="1 2">
    <name type="scientific">Leptospira borgpetersenii serovar Hardjo-bovis str. Sponselee</name>
    <dbReference type="NCBI Taxonomy" id="1303729"/>
    <lineage>
        <taxon>Bacteria</taxon>
        <taxon>Pseudomonadati</taxon>
        <taxon>Spirochaetota</taxon>
        <taxon>Spirochaetia</taxon>
        <taxon>Leptospirales</taxon>
        <taxon>Leptospiraceae</taxon>
        <taxon>Leptospira</taxon>
    </lineage>
</organism>
<sequence length="64" mass="7735">MKRFLRKRFNYKICERFAQTFLQRVPKPFDLIGILAGRAIVPTFWDGTLYRIYVSYRLNFKPSS</sequence>
<reference evidence="1 2" key="1">
    <citation type="submission" date="2013-01" db="EMBL/GenBank/DDBJ databases">
        <authorList>
            <person name="Harkins D.M."/>
            <person name="Durkin A.S."/>
            <person name="Brinkac L.M."/>
            <person name="Haft D.H."/>
            <person name="Selengut J.D."/>
            <person name="Sanka R."/>
            <person name="DePew J."/>
            <person name="Purushe J."/>
            <person name="Galloway R.L."/>
            <person name="Vinetz J.M."/>
            <person name="Sutton G.G."/>
            <person name="Nierman W.C."/>
            <person name="Fouts D.E."/>
        </authorList>
    </citation>
    <scope>NUCLEOTIDE SEQUENCE [LARGE SCALE GENOMIC DNA]</scope>
    <source>
        <strain evidence="1 2">Sponselee CDC</strain>
    </source>
</reference>
<dbReference type="Proteomes" id="UP000011873">
    <property type="component" value="Unassembled WGS sequence"/>
</dbReference>
<proteinExistence type="predicted"/>
<dbReference type="EMBL" id="ANMU01000145">
    <property type="protein sequence ID" value="EMJ78796.1"/>
    <property type="molecule type" value="Genomic_DNA"/>
</dbReference>
<protein>
    <submittedName>
        <fullName evidence="1">Uncharacterized protein</fullName>
    </submittedName>
</protein>